<evidence type="ECO:0000313" key="3">
    <source>
        <dbReference type="Proteomes" id="UP001596501"/>
    </source>
</evidence>
<proteinExistence type="predicted"/>
<keyword evidence="3" id="KW-1185">Reference proteome</keyword>
<name>A0ABW2QLN1_9BURK</name>
<dbReference type="RefSeq" id="WP_382224569.1">
    <property type="nucleotide sequence ID" value="NZ_JBHTCA010000011.1"/>
</dbReference>
<sequence length="153" mass="16153">MNGPQDPRTPPRFVPTLTEVVDLPEGLVAALAMPAPLVDAPFEQPPSYGVPPVAGDPVVALPPPTADTLDAWADLITQRVLLQLEQHLPALLQRQAADVVARLTDGVSQQLRSELPHMVHAAVRASFPATEAHSPGEPQRGFSAMSAADIDPG</sequence>
<comment type="caution">
    <text evidence="2">The sequence shown here is derived from an EMBL/GenBank/DDBJ whole genome shotgun (WGS) entry which is preliminary data.</text>
</comment>
<protein>
    <recommendedName>
        <fullName evidence="4">DUF2486 domain-containing protein</fullName>
    </recommendedName>
</protein>
<organism evidence="2 3">
    <name type="scientific">Hydrogenophaga atypica</name>
    <dbReference type="NCBI Taxonomy" id="249409"/>
    <lineage>
        <taxon>Bacteria</taxon>
        <taxon>Pseudomonadati</taxon>
        <taxon>Pseudomonadota</taxon>
        <taxon>Betaproteobacteria</taxon>
        <taxon>Burkholderiales</taxon>
        <taxon>Comamonadaceae</taxon>
        <taxon>Hydrogenophaga</taxon>
    </lineage>
</organism>
<dbReference type="Proteomes" id="UP001596501">
    <property type="component" value="Unassembled WGS sequence"/>
</dbReference>
<accession>A0ABW2QLN1</accession>
<feature type="region of interest" description="Disordered" evidence="1">
    <location>
        <begin position="130"/>
        <end position="153"/>
    </location>
</feature>
<reference evidence="3" key="1">
    <citation type="journal article" date="2019" name="Int. J. Syst. Evol. Microbiol.">
        <title>The Global Catalogue of Microorganisms (GCM) 10K type strain sequencing project: providing services to taxonomists for standard genome sequencing and annotation.</title>
        <authorList>
            <consortium name="The Broad Institute Genomics Platform"/>
            <consortium name="The Broad Institute Genome Sequencing Center for Infectious Disease"/>
            <person name="Wu L."/>
            <person name="Ma J."/>
        </authorList>
    </citation>
    <scope>NUCLEOTIDE SEQUENCE [LARGE SCALE GENOMIC DNA]</scope>
    <source>
        <strain evidence="3">CGMCC 1.12371</strain>
    </source>
</reference>
<evidence type="ECO:0000313" key="2">
    <source>
        <dbReference type="EMBL" id="MFC7410054.1"/>
    </source>
</evidence>
<evidence type="ECO:0008006" key="4">
    <source>
        <dbReference type="Google" id="ProtNLM"/>
    </source>
</evidence>
<gene>
    <name evidence="2" type="ORF">ACFQPB_14390</name>
</gene>
<evidence type="ECO:0000256" key="1">
    <source>
        <dbReference type="SAM" id="MobiDB-lite"/>
    </source>
</evidence>
<dbReference type="EMBL" id="JBHTCA010000011">
    <property type="protein sequence ID" value="MFC7410054.1"/>
    <property type="molecule type" value="Genomic_DNA"/>
</dbReference>